<evidence type="ECO:0000256" key="1">
    <source>
        <dbReference type="SAM" id="Phobius"/>
    </source>
</evidence>
<organism evidence="2 3">
    <name type="scientific">Piloderma croceum (strain F 1598)</name>
    <dbReference type="NCBI Taxonomy" id="765440"/>
    <lineage>
        <taxon>Eukaryota</taxon>
        <taxon>Fungi</taxon>
        <taxon>Dikarya</taxon>
        <taxon>Basidiomycota</taxon>
        <taxon>Agaricomycotina</taxon>
        <taxon>Agaricomycetes</taxon>
        <taxon>Agaricomycetidae</taxon>
        <taxon>Atheliales</taxon>
        <taxon>Atheliaceae</taxon>
        <taxon>Piloderma</taxon>
    </lineage>
</organism>
<gene>
    <name evidence="2" type="ORF">PILCRDRAFT_825094</name>
</gene>
<reference evidence="2 3" key="1">
    <citation type="submission" date="2014-04" db="EMBL/GenBank/DDBJ databases">
        <authorList>
            <consortium name="DOE Joint Genome Institute"/>
            <person name="Kuo A."/>
            <person name="Tarkka M."/>
            <person name="Buscot F."/>
            <person name="Kohler A."/>
            <person name="Nagy L.G."/>
            <person name="Floudas D."/>
            <person name="Copeland A."/>
            <person name="Barry K.W."/>
            <person name="Cichocki N."/>
            <person name="Veneault-Fourrey C."/>
            <person name="LaButti K."/>
            <person name="Lindquist E.A."/>
            <person name="Lipzen A."/>
            <person name="Lundell T."/>
            <person name="Morin E."/>
            <person name="Murat C."/>
            <person name="Sun H."/>
            <person name="Tunlid A."/>
            <person name="Henrissat B."/>
            <person name="Grigoriev I.V."/>
            <person name="Hibbett D.S."/>
            <person name="Martin F."/>
            <person name="Nordberg H.P."/>
            <person name="Cantor M.N."/>
            <person name="Hua S.X."/>
        </authorList>
    </citation>
    <scope>NUCLEOTIDE SEQUENCE [LARGE SCALE GENOMIC DNA]</scope>
    <source>
        <strain evidence="2 3">F 1598</strain>
    </source>
</reference>
<reference evidence="3" key="2">
    <citation type="submission" date="2015-01" db="EMBL/GenBank/DDBJ databases">
        <title>Evolutionary Origins and Diversification of the Mycorrhizal Mutualists.</title>
        <authorList>
            <consortium name="DOE Joint Genome Institute"/>
            <consortium name="Mycorrhizal Genomics Consortium"/>
            <person name="Kohler A."/>
            <person name="Kuo A."/>
            <person name="Nagy L.G."/>
            <person name="Floudas D."/>
            <person name="Copeland A."/>
            <person name="Barry K.W."/>
            <person name="Cichocki N."/>
            <person name="Veneault-Fourrey C."/>
            <person name="LaButti K."/>
            <person name="Lindquist E.A."/>
            <person name="Lipzen A."/>
            <person name="Lundell T."/>
            <person name="Morin E."/>
            <person name="Murat C."/>
            <person name="Riley R."/>
            <person name="Ohm R."/>
            <person name="Sun H."/>
            <person name="Tunlid A."/>
            <person name="Henrissat B."/>
            <person name="Grigoriev I.V."/>
            <person name="Hibbett D.S."/>
            <person name="Martin F."/>
        </authorList>
    </citation>
    <scope>NUCLEOTIDE SEQUENCE [LARGE SCALE GENOMIC DNA]</scope>
    <source>
        <strain evidence="3">F 1598</strain>
    </source>
</reference>
<keyword evidence="1" id="KW-0472">Membrane</keyword>
<dbReference type="InParanoid" id="A0A0C3AV64"/>
<protein>
    <submittedName>
        <fullName evidence="2">Uncharacterized protein</fullName>
    </submittedName>
</protein>
<feature type="transmembrane region" description="Helical" evidence="1">
    <location>
        <begin position="12"/>
        <end position="34"/>
    </location>
</feature>
<keyword evidence="1" id="KW-0812">Transmembrane</keyword>
<feature type="transmembrane region" description="Helical" evidence="1">
    <location>
        <begin position="54"/>
        <end position="79"/>
    </location>
</feature>
<keyword evidence="3" id="KW-1185">Reference proteome</keyword>
<dbReference type="Proteomes" id="UP000054166">
    <property type="component" value="Unassembled WGS sequence"/>
</dbReference>
<proteinExistence type="predicted"/>
<sequence>MVYRTFVVWSYNVYVIVIPCLTFVATLTSGVSFVKIQHQTKNVETSVFTKSVTQWTVAFLLCSFATTVYSTGLIAYKLLKSQMNLRRHGLATGGGLSNRMMRIVVESAAIYSLNHFIYAVLYEVKNQVESTPSFLEASLASITCSLIIVRSESTQSQPLSTTIGSGPMKALPEPLAFGKHSENQHGGNHVV</sequence>
<dbReference type="HOGENOM" id="CLU_082180_0_0_1"/>
<dbReference type="AlphaFoldDB" id="A0A0C3AV64"/>
<keyword evidence="1" id="KW-1133">Transmembrane helix</keyword>
<dbReference type="OrthoDB" id="3038148at2759"/>
<dbReference type="EMBL" id="KN833021">
    <property type="protein sequence ID" value="KIM77873.1"/>
    <property type="molecule type" value="Genomic_DNA"/>
</dbReference>
<accession>A0A0C3AV64</accession>
<evidence type="ECO:0000313" key="3">
    <source>
        <dbReference type="Proteomes" id="UP000054166"/>
    </source>
</evidence>
<evidence type="ECO:0000313" key="2">
    <source>
        <dbReference type="EMBL" id="KIM77873.1"/>
    </source>
</evidence>
<name>A0A0C3AV64_PILCF</name>